<dbReference type="EMBL" id="CAJOBC010085754">
    <property type="protein sequence ID" value="CAF4335243.1"/>
    <property type="molecule type" value="Genomic_DNA"/>
</dbReference>
<dbReference type="InterPro" id="IPR032394">
    <property type="entry name" value="Anoct_dimer"/>
</dbReference>
<keyword evidence="6 8" id="KW-0472">Membrane</keyword>
<comment type="subcellular location">
    <subcellularLocation>
        <location evidence="1">Cell membrane</location>
        <topology evidence="1">Multi-pass membrane protein</topology>
    </subcellularLocation>
    <subcellularLocation>
        <location evidence="8">Membrane</location>
        <topology evidence="8">Multi-pass membrane protein</topology>
    </subcellularLocation>
</comment>
<dbReference type="AlphaFoldDB" id="A0A815QPF1"/>
<feature type="compositionally biased region" description="Basic and acidic residues" evidence="9">
    <location>
        <begin position="763"/>
        <end position="779"/>
    </location>
</feature>
<feature type="domain" description="Anoctamin transmembrane" evidence="10">
    <location>
        <begin position="164"/>
        <end position="716"/>
    </location>
</feature>
<comment type="caution">
    <text evidence="12">The sequence shown here is derived from an EMBL/GenBank/DDBJ whole genome shotgun (WGS) entry which is preliminary data.</text>
</comment>
<name>A0A815QPF1_9BILA</name>
<dbReference type="InterPro" id="IPR049452">
    <property type="entry name" value="Anoctamin_TM"/>
</dbReference>
<evidence type="ECO:0000313" key="14">
    <source>
        <dbReference type="Proteomes" id="UP000663829"/>
    </source>
</evidence>
<feature type="transmembrane region" description="Helical" evidence="8">
    <location>
        <begin position="174"/>
        <end position="202"/>
    </location>
</feature>
<feature type="transmembrane region" description="Helical" evidence="8">
    <location>
        <begin position="331"/>
        <end position="356"/>
    </location>
</feature>
<dbReference type="PANTHER" id="PTHR12308">
    <property type="entry name" value="ANOCTAMIN"/>
    <property type="match status" value="1"/>
</dbReference>
<dbReference type="Proteomes" id="UP000681722">
    <property type="component" value="Unassembled WGS sequence"/>
</dbReference>
<dbReference type="InterPro" id="IPR007632">
    <property type="entry name" value="Anoctamin"/>
</dbReference>
<dbReference type="EMBL" id="CAJNOQ010020293">
    <property type="protein sequence ID" value="CAF1466163.1"/>
    <property type="molecule type" value="Genomic_DNA"/>
</dbReference>
<keyword evidence="3" id="KW-1003">Cell membrane</keyword>
<feature type="transmembrane region" description="Helical" evidence="8">
    <location>
        <begin position="532"/>
        <end position="559"/>
    </location>
</feature>
<evidence type="ECO:0000256" key="4">
    <source>
        <dbReference type="ARBA" id="ARBA00022692"/>
    </source>
</evidence>
<feature type="domain" description="Anoctamin dimerisation" evidence="11">
    <location>
        <begin position="8"/>
        <end position="124"/>
    </location>
</feature>
<gene>
    <name evidence="12" type="ORF">GPM918_LOCUS35281</name>
    <name evidence="13" type="ORF">SRO942_LOCUS35998</name>
</gene>
<feature type="transmembrane region" description="Helical" evidence="8">
    <location>
        <begin position="684"/>
        <end position="705"/>
    </location>
</feature>
<feature type="transmembrane region" description="Helical" evidence="8">
    <location>
        <begin position="420"/>
        <end position="441"/>
    </location>
</feature>
<keyword evidence="7" id="KW-0325">Glycoprotein</keyword>
<dbReference type="Pfam" id="PF04547">
    <property type="entry name" value="Anoctamin"/>
    <property type="match status" value="1"/>
</dbReference>
<evidence type="ECO:0000256" key="8">
    <source>
        <dbReference type="RuleBase" id="RU280814"/>
    </source>
</evidence>
<dbReference type="GO" id="GO:0005886">
    <property type="term" value="C:plasma membrane"/>
    <property type="evidence" value="ECO:0007669"/>
    <property type="project" value="UniProtKB-SubCell"/>
</dbReference>
<dbReference type="GO" id="GO:0005254">
    <property type="term" value="F:chloride channel activity"/>
    <property type="evidence" value="ECO:0007669"/>
    <property type="project" value="TreeGrafter"/>
</dbReference>
<evidence type="ECO:0000256" key="7">
    <source>
        <dbReference type="ARBA" id="ARBA00023180"/>
    </source>
</evidence>
<evidence type="ECO:0000313" key="12">
    <source>
        <dbReference type="EMBL" id="CAF1466163.1"/>
    </source>
</evidence>
<dbReference type="GO" id="GO:0046983">
    <property type="term" value="F:protein dimerization activity"/>
    <property type="evidence" value="ECO:0007669"/>
    <property type="project" value="InterPro"/>
</dbReference>
<organism evidence="12 14">
    <name type="scientific">Didymodactylos carnosus</name>
    <dbReference type="NCBI Taxonomy" id="1234261"/>
    <lineage>
        <taxon>Eukaryota</taxon>
        <taxon>Metazoa</taxon>
        <taxon>Spiralia</taxon>
        <taxon>Gnathifera</taxon>
        <taxon>Rotifera</taxon>
        <taxon>Eurotatoria</taxon>
        <taxon>Bdelloidea</taxon>
        <taxon>Philodinida</taxon>
        <taxon>Philodinidae</taxon>
        <taxon>Didymodactylos</taxon>
    </lineage>
</organism>
<dbReference type="PANTHER" id="PTHR12308:SF84">
    <property type="entry name" value="ANOCTAMIN"/>
    <property type="match status" value="1"/>
</dbReference>
<evidence type="ECO:0000256" key="6">
    <source>
        <dbReference type="ARBA" id="ARBA00023136"/>
    </source>
</evidence>
<evidence type="ECO:0000256" key="1">
    <source>
        <dbReference type="ARBA" id="ARBA00004651"/>
    </source>
</evidence>
<evidence type="ECO:0000313" key="13">
    <source>
        <dbReference type="EMBL" id="CAF4335243.1"/>
    </source>
</evidence>
<feature type="transmembrane region" description="Helical" evidence="8">
    <location>
        <begin position="580"/>
        <end position="607"/>
    </location>
</feature>
<evidence type="ECO:0000259" key="11">
    <source>
        <dbReference type="Pfam" id="PF16178"/>
    </source>
</evidence>
<keyword evidence="14" id="KW-1185">Reference proteome</keyword>
<evidence type="ECO:0000256" key="3">
    <source>
        <dbReference type="ARBA" id="ARBA00022475"/>
    </source>
</evidence>
<feature type="transmembrane region" description="Helical" evidence="8">
    <location>
        <begin position="376"/>
        <end position="400"/>
    </location>
</feature>
<keyword evidence="5 8" id="KW-1133">Transmembrane helix</keyword>
<proteinExistence type="inferred from homology"/>
<evidence type="ECO:0000256" key="9">
    <source>
        <dbReference type="SAM" id="MobiDB-lite"/>
    </source>
</evidence>
<dbReference type="Pfam" id="PF16178">
    <property type="entry name" value="Anoct_dimer"/>
    <property type="match status" value="2"/>
</dbReference>
<keyword evidence="4 8" id="KW-0812">Transmembrane</keyword>
<sequence>LEHVGCGHGLKFTKINTPFEVLLIAAENSRMKLPIEKIDKKTQLQKESTGWKKIRNYLRKPFELEEGFIKNEPDYYTAVYTTALRPKFEELFTTLRGSIDNYFTPSERSLLTYELLSRARYEYQDIQNGDTSGRPYQSLNDREKLQKHWATMKKFYKYQPLDLIRSYFGEKVGFYFAAVGFYSQMLILPAIVGLIIFIYGAATVLTDTPTSDICDRNGAGNYTMCPPCDVSCNYYQLHDSCIYSKISYVFDNTATVVFAVLMSLWTRLFVELWKRRQAKLQYDWDSIDFEERNEPIRQKFEAKYPVSDPPYINPITRVEEPYVSFRKRLPFYIIAVIVVLVMVSIVCVTVFATVVYRVNVGYYLKANSTTKEYAGIIITVTSAVINLVISLLFQIFYYRIAKKLTNLEAHKYQSSFDDSFTIKIYLFQFVNFYSSLFYVAFFKGRFFEYPSRYGSGLGDFTEQCDPAGCLIELCIQLIIFMIGKQLINNAIEFFSAIFRTCTKTQTNLKQWEIDYYLNDFDSMTLFDEYLEMIIQFGFVTLFVCAFPLAPLFALINNVIEVRLDAWKFLSKYKRPVAFKAADIGIWITIMSGISYLAVLTNAFVIAYTSEFIPKTVYRSTQMDSTSLVGYVRWTLSAFNISDYSNSTKPEANTNVTVCYYRDWRQTEYPHEHTLTYWEVTAVRLAFIVVFEHVVYFTVYLMQWIIPDVPKKIQEKIDYENYIAQQVRWTSSTIKTQLKNAVKATAVVSDMNRIMTADSNLTESQKDDKNDNTRTPHSTDEISMMRYKN</sequence>
<evidence type="ECO:0000259" key="10">
    <source>
        <dbReference type="Pfam" id="PF04547"/>
    </source>
</evidence>
<dbReference type="OrthoDB" id="296386at2759"/>
<evidence type="ECO:0000256" key="5">
    <source>
        <dbReference type="ARBA" id="ARBA00022989"/>
    </source>
</evidence>
<feature type="non-terminal residue" evidence="12">
    <location>
        <position position="1"/>
    </location>
</feature>
<reference evidence="12" key="1">
    <citation type="submission" date="2021-02" db="EMBL/GenBank/DDBJ databases">
        <authorList>
            <person name="Nowell W R."/>
        </authorList>
    </citation>
    <scope>NUCLEOTIDE SEQUENCE</scope>
</reference>
<feature type="domain" description="Anoctamin dimerisation" evidence="11">
    <location>
        <begin position="135"/>
        <end position="161"/>
    </location>
</feature>
<accession>A0A815QPF1</accession>
<feature type="region of interest" description="Disordered" evidence="9">
    <location>
        <begin position="757"/>
        <end position="788"/>
    </location>
</feature>
<feature type="transmembrane region" description="Helical" evidence="8">
    <location>
        <begin position="253"/>
        <end position="270"/>
    </location>
</feature>
<evidence type="ECO:0000256" key="2">
    <source>
        <dbReference type="ARBA" id="ARBA00009671"/>
    </source>
</evidence>
<protein>
    <recommendedName>
        <fullName evidence="8">Anoctamin</fullName>
    </recommendedName>
</protein>
<dbReference type="Proteomes" id="UP000663829">
    <property type="component" value="Unassembled WGS sequence"/>
</dbReference>
<comment type="similarity">
    <text evidence="2 8">Belongs to the anoctamin family.</text>
</comment>